<feature type="region of interest" description="Disordered" evidence="1">
    <location>
        <begin position="160"/>
        <end position="179"/>
    </location>
</feature>
<keyword evidence="4" id="KW-1185">Reference proteome</keyword>
<name>A0A9P8QE34_WICPI</name>
<reference evidence="3" key="2">
    <citation type="submission" date="2021-01" db="EMBL/GenBank/DDBJ databases">
        <authorList>
            <person name="Schikora-Tamarit M.A."/>
        </authorList>
    </citation>
    <scope>NUCLEOTIDE SEQUENCE</scope>
    <source>
        <strain evidence="3">CBS2887</strain>
    </source>
</reference>
<protein>
    <recommendedName>
        <fullName evidence="2">Wbp11/ELF5/Saf1 N-terminal domain-containing protein</fullName>
    </recommendedName>
</protein>
<dbReference type="Proteomes" id="UP000774326">
    <property type="component" value="Unassembled WGS sequence"/>
</dbReference>
<comment type="caution">
    <text evidence="3">The sequence shown here is derived from an EMBL/GenBank/DDBJ whole genome shotgun (WGS) entry which is preliminary data.</text>
</comment>
<dbReference type="AlphaFoldDB" id="A0A9P8QE34"/>
<reference evidence="3" key="1">
    <citation type="journal article" date="2021" name="Open Biol.">
        <title>Shared evolutionary footprints suggest mitochondrial oxidative damage underlies multiple complex I losses in fungi.</title>
        <authorList>
            <person name="Schikora-Tamarit M.A."/>
            <person name="Marcet-Houben M."/>
            <person name="Nosek J."/>
            <person name="Gabaldon T."/>
        </authorList>
    </citation>
    <scope>NUCLEOTIDE SEQUENCE</scope>
    <source>
        <strain evidence="3">CBS2887</strain>
    </source>
</reference>
<dbReference type="OrthoDB" id="3980841at2759"/>
<dbReference type="Pfam" id="PF12622">
    <property type="entry name" value="NpwBP"/>
    <property type="match status" value="1"/>
</dbReference>
<feature type="region of interest" description="Disordered" evidence="1">
    <location>
        <begin position="95"/>
        <end position="122"/>
    </location>
</feature>
<dbReference type="EMBL" id="JAEUBG010000687">
    <property type="protein sequence ID" value="KAH3687654.1"/>
    <property type="molecule type" value="Genomic_DNA"/>
</dbReference>
<sequence length="236" mass="27157">MLSSQNPQDTPVVPSDSSRKKSKTKQQRQAKLQRQQDRETRLSQSDPSYLRHRIDTLLHRKSTSHNGKLNTKDEKTLIELQNDWTYLEKKGKIPSSLLAREEDQSREETTTNQLTTQPEPEVKPQIKLGRDSIFFDPQWNPLGLAPKSSLGLANIKFDPKKHSHDQRPQQALNIPLPETPQPKYYKLKEYSAIMESDEVLREGISSADKTVKRSASEQHSLPFVPRAVVKKRKLDE</sequence>
<accession>A0A9P8QE34</accession>
<organism evidence="3 4">
    <name type="scientific">Wickerhamomyces pijperi</name>
    <name type="common">Yeast</name>
    <name type="synonym">Pichia pijperi</name>
    <dbReference type="NCBI Taxonomy" id="599730"/>
    <lineage>
        <taxon>Eukaryota</taxon>
        <taxon>Fungi</taxon>
        <taxon>Dikarya</taxon>
        <taxon>Ascomycota</taxon>
        <taxon>Saccharomycotina</taxon>
        <taxon>Saccharomycetes</taxon>
        <taxon>Phaffomycetales</taxon>
        <taxon>Wickerhamomycetaceae</taxon>
        <taxon>Wickerhamomyces</taxon>
    </lineage>
</organism>
<feature type="domain" description="Wbp11/ELF5/Saf1 N-terminal" evidence="2">
    <location>
        <begin position="14"/>
        <end position="88"/>
    </location>
</feature>
<dbReference type="InterPro" id="IPR019007">
    <property type="entry name" value="Wbp11/ELF5/Saf1_N"/>
</dbReference>
<evidence type="ECO:0000313" key="4">
    <source>
        <dbReference type="Proteomes" id="UP000774326"/>
    </source>
</evidence>
<dbReference type="GO" id="GO:0006396">
    <property type="term" value="P:RNA processing"/>
    <property type="evidence" value="ECO:0007669"/>
    <property type="project" value="InterPro"/>
</dbReference>
<proteinExistence type="predicted"/>
<feature type="region of interest" description="Disordered" evidence="1">
    <location>
        <begin position="1"/>
        <end position="70"/>
    </location>
</feature>
<evidence type="ECO:0000259" key="2">
    <source>
        <dbReference type="Pfam" id="PF09429"/>
    </source>
</evidence>
<feature type="compositionally biased region" description="Basic and acidic residues" evidence="1">
    <location>
        <begin position="99"/>
        <end position="109"/>
    </location>
</feature>
<dbReference type="Pfam" id="PF09429">
    <property type="entry name" value="Wbp11"/>
    <property type="match status" value="1"/>
</dbReference>
<evidence type="ECO:0000313" key="3">
    <source>
        <dbReference type="EMBL" id="KAH3687654.1"/>
    </source>
</evidence>
<gene>
    <name evidence="3" type="ORF">WICPIJ_001371</name>
</gene>
<evidence type="ECO:0000256" key="1">
    <source>
        <dbReference type="SAM" id="MobiDB-lite"/>
    </source>
</evidence>